<dbReference type="InterPro" id="IPR043129">
    <property type="entry name" value="ATPase_NBD"/>
</dbReference>
<accession>T1C1R3</accession>
<name>T1C1R3_9ZZZZ</name>
<dbReference type="SUPFAM" id="SSF53067">
    <property type="entry name" value="Actin-like ATPase domain"/>
    <property type="match status" value="1"/>
</dbReference>
<reference evidence="1" key="2">
    <citation type="journal article" date="2014" name="ISME J.">
        <title>Microbial stratification in low pH oxic and suboxic macroscopic growths along an acid mine drainage.</title>
        <authorList>
            <person name="Mendez-Garcia C."/>
            <person name="Mesa V."/>
            <person name="Sprenger R.R."/>
            <person name="Richter M."/>
            <person name="Diez M.S."/>
            <person name="Solano J."/>
            <person name="Bargiela R."/>
            <person name="Golyshina O.V."/>
            <person name="Manteca A."/>
            <person name="Ramos J.L."/>
            <person name="Gallego J.R."/>
            <person name="Llorente I."/>
            <person name="Martins Dos Santos V.A."/>
            <person name="Jensen O.N."/>
            <person name="Pelaez A.I."/>
            <person name="Sanchez J."/>
            <person name="Ferrer M."/>
        </authorList>
    </citation>
    <scope>NUCLEOTIDE SEQUENCE</scope>
</reference>
<proteinExistence type="predicted"/>
<gene>
    <name evidence="1" type="ORF">B1B_08298</name>
</gene>
<dbReference type="InterPro" id="IPR056546">
    <property type="entry name" value="MreB_MamK-like"/>
</dbReference>
<sequence length="98" mass="10436">MIGSAAGNPAHDAVEVMGRDASGGQQVTLVVKSGEIYPVCREALNAIFDTVVRCITKIPPELAYDLTARGVMLVGGVARMNDFAEWMSDRMDLAVVVP</sequence>
<dbReference type="Pfam" id="PF06723">
    <property type="entry name" value="MreB_Mbl"/>
    <property type="match status" value="1"/>
</dbReference>
<comment type="caution">
    <text evidence="1">The sequence shown here is derived from an EMBL/GenBank/DDBJ whole genome shotgun (WGS) entry which is preliminary data.</text>
</comment>
<reference evidence="1" key="1">
    <citation type="submission" date="2013-08" db="EMBL/GenBank/DDBJ databases">
        <authorList>
            <person name="Mendez C."/>
            <person name="Richter M."/>
            <person name="Ferrer M."/>
            <person name="Sanchez J."/>
        </authorList>
    </citation>
    <scope>NUCLEOTIDE SEQUENCE</scope>
</reference>
<evidence type="ECO:0000313" key="1">
    <source>
        <dbReference type="EMBL" id="EQD59224.1"/>
    </source>
</evidence>
<protein>
    <submittedName>
        <fullName evidence="1">Rod shape-determining protein MreB</fullName>
    </submittedName>
</protein>
<dbReference type="Gene3D" id="3.30.420.40">
    <property type="match status" value="1"/>
</dbReference>
<feature type="non-terminal residue" evidence="1">
    <location>
        <position position="98"/>
    </location>
</feature>
<organism evidence="1">
    <name type="scientific">mine drainage metagenome</name>
    <dbReference type="NCBI Taxonomy" id="410659"/>
    <lineage>
        <taxon>unclassified sequences</taxon>
        <taxon>metagenomes</taxon>
        <taxon>ecological metagenomes</taxon>
    </lineage>
</organism>
<dbReference type="AlphaFoldDB" id="T1C1R3"/>
<dbReference type="EMBL" id="AUZY01005396">
    <property type="protein sequence ID" value="EQD59224.1"/>
    <property type="molecule type" value="Genomic_DNA"/>
</dbReference>